<protein>
    <recommendedName>
        <fullName evidence="9 10">2,3-bisphosphoglycerate-independent phosphoglycerate mutase</fullName>
        <shortName evidence="9">BPG-independent PGAM</shortName>
        <shortName evidence="9">Phosphoglyceromutase</shortName>
        <shortName evidence="9">iPGM</shortName>
        <ecNumber evidence="9 10">5.4.2.12</ecNumber>
    </recommendedName>
</protein>
<feature type="binding site" evidence="9 12">
    <location>
        <position position="332"/>
    </location>
    <ligand>
        <name>substrate</name>
    </ligand>
</feature>
<feature type="binding site" evidence="9 12">
    <location>
        <begin position="259"/>
        <end position="262"/>
    </location>
    <ligand>
        <name>substrate</name>
    </ligand>
</feature>
<evidence type="ECO:0000256" key="5">
    <source>
        <dbReference type="ARBA" id="ARBA00022723"/>
    </source>
</evidence>
<dbReference type="Pfam" id="PF01676">
    <property type="entry name" value="Metalloenzyme"/>
    <property type="match status" value="1"/>
</dbReference>
<evidence type="ECO:0000256" key="10">
    <source>
        <dbReference type="NCBIfam" id="TIGR01307"/>
    </source>
</evidence>
<comment type="pathway">
    <text evidence="3 9">Carbohydrate degradation; glycolysis; pyruvate from D-glyceraldehyde 3-phosphate: step 3/5.</text>
</comment>
<keyword evidence="5 9" id="KW-0479">Metal-binding</keyword>
<dbReference type="GO" id="GO:0030145">
    <property type="term" value="F:manganese ion binding"/>
    <property type="evidence" value="ECO:0007669"/>
    <property type="project" value="UniProtKB-UniRule"/>
</dbReference>
<evidence type="ECO:0000256" key="1">
    <source>
        <dbReference type="ARBA" id="ARBA00000370"/>
    </source>
</evidence>
<dbReference type="EMBL" id="HG315671">
    <property type="protein sequence ID" value="CDF78219.1"/>
    <property type="molecule type" value="Genomic_DNA"/>
</dbReference>
<dbReference type="GO" id="GO:0006007">
    <property type="term" value="P:glucose catabolic process"/>
    <property type="evidence" value="ECO:0007669"/>
    <property type="project" value="InterPro"/>
</dbReference>
<dbReference type="CDD" id="cd16010">
    <property type="entry name" value="iPGM"/>
    <property type="match status" value="1"/>
</dbReference>
<name>T2KJQ0_FORAG</name>
<dbReference type="AlphaFoldDB" id="T2KJQ0"/>
<dbReference type="FunFam" id="3.40.1450.10:FF:000002">
    <property type="entry name" value="2,3-bisphosphoglycerate-independent phosphoglycerate mutase"/>
    <property type="match status" value="1"/>
</dbReference>
<keyword evidence="6 9" id="KW-0324">Glycolysis</keyword>
<feature type="binding site" evidence="9 12">
    <location>
        <position position="122"/>
    </location>
    <ligand>
        <name>substrate</name>
    </ligand>
</feature>
<feature type="binding site" evidence="9 13">
    <location>
        <position position="403"/>
    </location>
    <ligand>
        <name>Mn(2+)</name>
        <dbReference type="ChEBI" id="CHEBI:29035"/>
        <label>1</label>
    </ligand>
</feature>
<feature type="binding site" evidence="9 13">
    <location>
        <position position="440"/>
    </location>
    <ligand>
        <name>Mn(2+)</name>
        <dbReference type="ChEBI" id="CHEBI:29035"/>
        <label>2</label>
    </ligand>
</feature>
<feature type="binding site" evidence="9 13">
    <location>
        <position position="61"/>
    </location>
    <ligand>
        <name>Mn(2+)</name>
        <dbReference type="ChEBI" id="CHEBI:29035"/>
        <label>2</label>
    </ligand>
</feature>
<evidence type="ECO:0000256" key="8">
    <source>
        <dbReference type="ARBA" id="ARBA00023235"/>
    </source>
</evidence>
<dbReference type="Gene3D" id="3.40.720.10">
    <property type="entry name" value="Alkaline Phosphatase, subunit A"/>
    <property type="match status" value="1"/>
</dbReference>
<evidence type="ECO:0000259" key="15">
    <source>
        <dbReference type="Pfam" id="PF06415"/>
    </source>
</evidence>
<evidence type="ECO:0000256" key="2">
    <source>
        <dbReference type="ARBA" id="ARBA00002315"/>
    </source>
</evidence>
<keyword evidence="7 9" id="KW-0464">Manganese</keyword>
<organism evidence="16 17">
    <name type="scientific">Formosa agariphila (strain DSM 15362 / KCTC 12365 / LMG 23005 / KMM 3901 / M-2Alg 35-1)</name>
    <dbReference type="NCBI Taxonomy" id="1347342"/>
    <lineage>
        <taxon>Bacteria</taxon>
        <taxon>Pseudomonadati</taxon>
        <taxon>Bacteroidota</taxon>
        <taxon>Flavobacteriia</taxon>
        <taxon>Flavobacteriales</taxon>
        <taxon>Flavobacteriaceae</taxon>
        <taxon>Formosa</taxon>
    </lineage>
</organism>
<dbReference type="GO" id="GO:0004619">
    <property type="term" value="F:phosphoglycerate mutase activity"/>
    <property type="evidence" value="ECO:0007669"/>
    <property type="project" value="UniProtKB-UniRule"/>
</dbReference>
<feature type="binding site" evidence="9 12">
    <location>
        <position position="189"/>
    </location>
    <ligand>
        <name>substrate</name>
    </ligand>
</feature>
<dbReference type="SUPFAM" id="SSF53649">
    <property type="entry name" value="Alkaline phosphatase-like"/>
    <property type="match status" value="1"/>
</dbReference>
<dbReference type="OrthoDB" id="9800863at2"/>
<dbReference type="EC" id="5.4.2.12" evidence="9 10"/>
<comment type="subunit">
    <text evidence="9">Monomer.</text>
</comment>
<evidence type="ECO:0000313" key="16">
    <source>
        <dbReference type="EMBL" id="CDF78219.1"/>
    </source>
</evidence>
<feature type="binding site" evidence="9 13">
    <location>
        <position position="11"/>
    </location>
    <ligand>
        <name>Mn(2+)</name>
        <dbReference type="ChEBI" id="CHEBI:29035"/>
        <label>2</label>
    </ligand>
</feature>
<dbReference type="InterPro" id="IPR036646">
    <property type="entry name" value="PGAM_B_sf"/>
</dbReference>
<evidence type="ECO:0000256" key="7">
    <source>
        <dbReference type="ARBA" id="ARBA00023211"/>
    </source>
</evidence>
<feature type="binding site" evidence="9 13">
    <location>
        <position position="458"/>
    </location>
    <ligand>
        <name>Mn(2+)</name>
        <dbReference type="ChEBI" id="CHEBI:29035"/>
        <label>1</label>
    </ligand>
</feature>
<dbReference type="Gene3D" id="3.40.1450.10">
    <property type="entry name" value="BPG-independent phosphoglycerate mutase, domain B"/>
    <property type="match status" value="1"/>
</dbReference>
<dbReference type="PATRIC" id="fig|1347342.6.peg.511"/>
<dbReference type="PANTHER" id="PTHR31637:SF0">
    <property type="entry name" value="2,3-BISPHOSPHOGLYCERATE-INDEPENDENT PHOSPHOGLYCERATE MUTASE"/>
    <property type="match status" value="1"/>
</dbReference>
<dbReference type="Proteomes" id="UP000016160">
    <property type="component" value="Chromosome"/>
</dbReference>
<evidence type="ECO:0000256" key="6">
    <source>
        <dbReference type="ARBA" id="ARBA00023152"/>
    </source>
</evidence>
<dbReference type="InterPro" id="IPR011258">
    <property type="entry name" value="BPG-indep_PGM_N"/>
</dbReference>
<comment type="catalytic activity">
    <reaction evidence="1 9">
        <text>(2R)-2-phosphoglycerate = (2R)-3-phosphoglycerate</text>
        <dbReference type="Rhea" id="RHEA:15901"/>
        <dbReference type="ChEBI" id="CHEBI:58272"/>
        <dbReference type="ChEBI" id="CHEBI:58289"/>
        <dbReference type="EC" id="5.4.2.12"/>
    </reaction>
</comment>
<dbReference type="RefSeq" id="WP_038527139.1">
    <property type="nucleotide sequence ID" value="NZ_HG315671.1"/>
</dbReference>
<evidence type="ECO:0000259" key="14">
    <source>
        <dbReference type="Pfam" id="PF01676"/>
    </source>
</evidence>
<proteinExistence type="inferred from homology"/>
<dbReference type="PIRSF" id="PIRSF001492">
    <property type="entry name" value="IPGAM"/>
    <property type="match status" value="1"/>
</dbReference>
<reference evidence="16 17" key="1">
    <citation type="journal article" date="2013" name="Appl. Environ. Microbiol.">
        <title>The genome of the alga-associated marine flavobacterium Formosa agariphila KMM 3901T reveals a broad potential for degradation of algal polysaccharides.</title>
        <authorList>
            <person name="Mann A.J."/>
            <person name="Hahnke R.L."/>
            <person name="Huang S."/>
            <person name="Werner J."/>
            <person name="Xing P."/>
            <person name="Barbeyron T."/>
            <person name="Huettel B."/>
            <person name="Stueber K."/>
            <person name="Reinhardt R."/>
            <person name="Harder J."/>
            <person name="Gloeckner F.O."/>
            <person name="Amann R.I."/>
            <person name="Teeling H."/>
        </authorList>
    </citation>
    <scope>NUCLEOTIDE SEQUENCE [LARGE SCALE GENOMIC DNA]</scope>
    <source>
        <strain evidence="17">DSM 15362 / KCTC 12365 / LMG 23005 / KMM 3901</strain>
    </source>
</reference>
<feature type="domain" description="BPG-independent PGAM N-terminal" evidence="15">
    <location>
        <begin position="81"/>
        <end position="295"/>
    </location>
</feature>
<dbReference type="SUPFAM" id="SSF64158">
    <property type="entry name" value="2,3-Bisphosphoglycerate-independent phosphoglycerate mutase, substrate-binding domain"/>
    <property type="match status" value="1"/>
</dbReference>
<comment type="similarity">
    <text evidence="4 9">Belongs to the BPG-independent phosphoglycerate mutase family.</text>
</comment>
<dbReference type="eggNOG" id="COG0696">
    <property type="taxonomic scope" value="Bacteria"/>
</dbReference>
<dbReference type="InterPro" id="IPR017850">
    <property type="entry name" value="Alkaline_phosphatase_core_sf"/>
</dbReference>
<dbReference type="NCBIfam" id="TIGR01307">
    <property type="entry name" value="pgm_bpd_ind"/>
    <property type="match status" value="1"/>
</dbReference>
<comment type="cofactor">
    <cofactor evidence="9">
        <name>Mn(2+)</name>
        <dbReference type="ChEBI" id="CHEBI:29035"/>
    </cofactor>
    <text evidence="9">Binds 2 manganese ions per subunit.</text>
</comment>
<sequence length="506" mass="55848">MNKKVILMILDGWGKSPDPKVSAIDNANTPFIDSLYTKYPSAQLRTDGENVGLPDGQMGNSEVGHMNLGAGRIVYQDLVKINLAVKDKTLGKEKVLADAFQYAKANNKPIHFLGLLSTGGVHSHMSHLLGLLDAANEFGVQQSFIHGFTDGRDVDPKSGLGYVTQLEDYIKDTPAKIGSITGRYYAMDRDKRWERVKLAYDGMVNGIGEHTTDVSAAISKNYENDVTDEFIKPIINSDENGTPVGNIKEGDVVIFFNFRTDRGRELTEVLSQSDNHEQNMHKLDLYYVTLTNYDENFKNINVVFNKDNLKDTLGEVLARNNKKQIRIAETEKYPHVTFFFSGGQEDPFEGESRILKNSPKVATYDLQPEMSAFELKDALVPELKKGEVDFVCLNFANGDMVGHTGVMEAAIKACEAVDACVKEVVTAALENGYTTLLIADHGNCETMINPDGSPNTAHTTNPVPLILIDNELKNIKDGVLGDMAPTILKLIGVEQPEAMTRHSLID</sequence>
<evidence type="ECO:0000256" key="9">
    <source>
        <dbReference type="HAMAP-Rule" id="MF_01038"/>
    </source>
</evidence>
<dbReference type="InterPro" id="IPR005995">
    <property type="entry name" value="Pgm_bpd_ind"/>
</dbReference>
<dbReference type="HAMAP" id="MF_01038">
    <property type="entry name" value="GpmI"/>
    <property type="match status" value="1"/>
</dbReference>
<feature type="domain" description="Metalloenzyme" evidence="14">
    <location>
        <begin position="3"/>
        <end position="494"/>
    </location>
</feature>
<dbReference type="PANTHER" id="PTHR31637">
    <property type="entry name" value="2,3-BISPHOSPHOGLYCERATE-INDEPENDENT PHOSPHOGLYCERATE MUTASE"/>
    <property type="match status" value="1"/>
</dbReference>
<accession>T2KJQ0</accession>
<evidence type="ECO:0000256" key="4">
    <source>
        <dbReference type="ARBA" id="ARBA00008819"/>
    </source>
</evidence>
<evidence type="ECO:0000256" key="13">
    <source>
        <dbReference type="PIRSR" id="PIRSR001492-3"/>
    </source>
</evidence>
<feature type="active site" description="Phosphoserine intermediate" evidence="9 11">
    <location>
        <position position="61"/>
    </location>
</feature>
<keyword evidence="17" id="KW-1185">Reference proteome</keyword>
<dbReference type="HOGENOM" id="CLU_026099_2_0_10"/>
<evidence type="ECO:0000313" key="17">
    <source>
        <dbReference type="Proteomes" id="UP000016160"/>
    </source>
</evidence>
<dbReference type="UniPathway" id="UPA00109">
    <property type="reaction ID" value="UER00186"/>
</dbReference>
<comment type="function">
    <text evidence="2 9">Catalyzes the interconversion of 2-phosphoglycerate and 3-phosphoglycerate.</text>
</comment>
<gene>
    <name evidence="9" type="primary">gpmI</name>
    <name evidence="16" type="ORF">BN863_5070</name>
</gene>
<feature type="binding site" evidence="9 12">
    <location>
        <position position="183"/>
    </location>
    <ligand>
        <name>substrate</name>
    </ligand>
</feature>
<feature type="binding site" evidence="9 13">
    <location>
        <position position="441"/>
    </location>
    <ligand>
        <name>Mn(2+)</name>
        <dbReference type="ChEBI" id="CHEBI:29035"/>
        <label>2</label>
    </ligand>
</feature>
<keyword evidence="8 9" id="KW-0413">Isomerase</keyword>
<feature type="binding site" evidence="9 12">
    <location>
        <begin position="152"/>
        <end position="153"/>
    </location>
    <ligand>
        <name>substrate</name>
    </ligand>
</feature>
<dbReference type="InterPro" id="IPR006124">
    <property type="entry name" value="Metalloenzyme"/>
</dbReference>
<evidence type="ECO:0000256" key="11">
    <source>
        <dbReference type="PIRSR" id="PIRSR001492-1"/>
    </source>
</evidence>
<evidence type="ECO:0000256" key="3">
    <source>
        <dbReference type="ARBA" id="ARBA00004798"/>
    </source>
</evidence>
<dbReference type="Pfam" id="PF06415">
    <property type="entry name" value="iPGM_N"/>
    <property type="match status" value="1"/>
</dbReference>
<dbReference type="GO" id="GO:0006096">
    <property type="term" value="P:glycolytic process"/>
    <property type="evidence" value="ECO:0007669"/>
    <property type="project" value="UniProtKB-UniRule"/>
</dbReference>
<evidence type="ECO:0000256" key="12">
    <source>
        <dbReference type="PIRSR" id="PIRSR001492-2"/>
    </source>
</evidence>
<dbReference type="STRING" id="1347342.BN863_5070"/>
<dbReference type="GO" id="GO:0005829">
    <property type="term" value="C:cytosol"/>
    <property type="evidence" value="ECO:0007669"/>
    <property type="project" value="TreeGrafter"/>
</dbReference>
<feature type="binding site" evidence="9 13">
    <location>
        <position position="399"/>
    </location>
    <ligand>
        <name>Mn(2+)</name>
        <dbReference type="ChEBI" id="CHEBI:29035"/>
        <label>1</label>
    </ligand>
</feature>